<dbReference type="GO" id="GO:0060003">
    <property type="term" value="P:copper ion export"/>
    <property type="evidence" value="ECO:0007669"/>
    <property type="project" value="TreeGrafter"/>
</dbReference>
<keyword evidence="2" id="KW-0813">Transport</keyword>
<dbReference type="Gene3D" id="2.40.50.100">
    <property type="match status" value="1"/>
</dbReference>
<dbReference type="KEGG" id="agi:FSB73_12020"/>
<dbReference type="AlphaFoldDB" id="A0A5B8VMH3"/>
<gene>
    <name evidence="5" type="ORF">FSB73_12020</name>
</gene>
<feature type="domain" description="CusB-like barrel-sandwich hybrid" evidence="4">
    <location>
        <begin position="106"/>
        <end position="244"/>
    </location>
</feature>
<protein>
    <submittedName>
        <fullName evidence="5">Efflux RND transporter periplasmic adaptor subunit</fullName>
    </submittedName>
</protein>
<keyword evidence="3" id="KW-0472">Membrane</keyword>
<feature type="transmembrane region" description="Helical" evidence="3">
    <location>
        <begin position="12"/>
        <end position="30"/>
    </location>
</feature>
<comment type="similarity">
    <text evidence="1">Belongs to the membrane fusion protein (MFP) (TC 8.A.1) family.</text>
</comment>
<dbReference type="Gene3D" id="1.10.287.470">
    <property type="entry name" value="Helix hairpin bin"/>
    <property type="match status" value="1"/>
</dbReference>
<proteinExistence type="inferred from homology"/>
<evidence type="ECO:0000313" key="6">
    <source>
        <dbReference type="Proteomes" id="UP000321291"/>
    </source>
</evidence>
<dbReference type="InterPro" id="IPR006143">
    <property type="entry name" value="RND_pump_MFP"/>
</dbReference>
<dbReference type="NCBIfam" id="TIGR01730">
    <property type="entry name" value="RND_mfp"/>
    <property type="match status" value="1"/>
</dbReference>
<evidence type="ECO:0000256" key="3">
    <source>
        <dbReference type="SAM" id="Phobius"/>
    </source>
</evidence>
<dbReference type="InterPro" id="IPR051909">
    <property type="entry name" value="MFP_Cation_Efflux"/>
</dbReference>
<keyword evidence="3" id="KW-1133">Transmembrane helix</keyword>
<keyword evidence="3" id="KW-0812">Transmembrane</keyword>
<keyword evidence="6" id="KW-1185">Reference proteome</keyword>
<dbReference type="GO" id="GO:0030313">
    <property type="term" value="C:cell envelope"/>
    <property type="evidence" value="ECO:0007669"/>
    <property type="project" value="TreeGrafter"/>
</dbReference>
<dbReference type="PROSITE" id="PS51257">
    <property type="entry name" value="PROKAR_LIPOPROTEIN"/>
    <property type="match status" value="1"/>
</dbReference>
<evidence type="ECO:0000313" key="5">
    <source>
        <dbReference type="EMBL" id="QEC72291.1"/>
    </source>
</evidence>
<dbReference type="InterPro" id="IPR058790">
    <property type="entry name" value="BSH_CusB"/>
</dbReference>
<dbReference type="PANTHER" id="PTHR30097:SF4">
    <property type="entry name" value="SLR6042 PROTEIN"/>
    <property type="match status" value="1"/>
</dbReference>
<dbReference type="GO" id="GO:0022857">
    <property type="term" value="F:transmembrane transporter activity"/>
    <property type="evidence" value="ECO:0007669"/>
    <property type="project" value="InterPro"/>
</dbReference>
<dbReference type="Proteomes" id="UP000321291">
    <property type="component" value="Chromosome"/>
</dbReference>
<dbReference type="EMBL" id="CP042434">
    <property type="protein sequence ID" value="QEC72291.1"/>
    <property type="molecule type" value="Genomic_DNA"/>
</dbReference>
<evidence type="ECO:0000256" key="2">
    <source>
        <dbReference type="ARBA" id="ARBA00022448"/>
    </source>
</evidence>
<dbReference type="GO" id="GO:0016020">
    <property type="term" value="C:membrane"/>
    <property type="evidence" value="ECO:0007669"/>
    <property type="project" value="InterPro"/>
</dbReference>
<organism evidence="5 6">
    <name type="scientific">Arachidicoccus ginsenosidivorans</name>
    <dbReference type="NCBI Taxonomy" id="496057"/>
    <lineage>
        <taxon>Bacteria</taxon>
        <taxon>Pseudomonadati</taxon>
        <taxon>Bacteroidota</taxon>
        <taxon>Chitinophagia</taxon>
        <taxon>Chitinophagales</taxon>
        <taxon>Chitinophagaceae</taxon>
        <taxon>Arachidicoccus</taxon>
    </lineage>
</organism>
<dbReference type="PANTHER" id="PTHR30097">
    <property type="entry name" value="CATION EFFLUX SYSTEM PROTEIN CUSB"/>
    <property type="match status" value="1"/>
</dbReference>
<dbReference type="GO" id="GO:0015679">
    <property type="term" value="P:plasma membrane copper ion transport"/>
    <property type="evidence" value="ECO:0007669"/>
    <property type="project" value="TreeGrafter"/>
</dbReference>
<dbReference type="Pfam" id="PF25919">
    <property type="entry name" value="BSH_CusB"/>
    <property type="match status" value="1"/>
</dbReference>
<accession>A0A5B8VMH3</accession>
<dbReference type="SUPFAM" id="SSF111369">
    <property type="entry name" value="HlyD-like secretion proteins"/>
    <property type="match status" value="1"/>
</dbReference>
<evidence type="ECO:0000256" key="1">
    <source>
        <dbReference type="ARBA" id="ARBA00009477"/>
    </source>
</evidence>
<dbReference type="Gene3D" id="2.40.420.20">
    <property type="match status" value="1"/>
</dbReference>
<name>A0A5B8VMH3_9BACT</name>
<sequence length="408" mass="44662">MKPTYKYQHKQIWSIAVGFIAATMIMVLFSCGSSQDKDNNAVSAATEASKETVADSGTLLTLTQAQYKEAGIQLGSFEKKPLSKTIHVNGMVNIPPQSKISVSFPFGGFIRSIKVLEGDFVKKGSLLAVLENPQYVDLQEDYLKSKSALNYAQNEYYRQKALYQADIAAGKSYQKATSAYHSLQASVSATAQKLRMLGIAPDALTPSSIRSLVNIYAPASGYITKVDLNQGKYMAAQQQLLEINDTKNVHIDLSVYEKDAGLIKVGQKVLFMLPGEGEDQLAKIELIGREIRPDHSVIVHAVPLDRSKYYNPGSFVQAEISLQDIQTDVLPIEAVVRSGGRQFIFLKKQIGSDSAIEFQMIPVTAGAESEGYMQVQIPVSIDDTTKSIVTKGAFSLLSVLKNQGEEED</sequence>
<reference evidence="5 6" key="1">
    <citation type="journal article" date="2017" name="Int. J. Syst. Evol. Microbiol.">
        <title>Arachidicoccus ginsenosidivorans sp. nov., with ginsenoside-converting activity isolated from ginseng cultivating soil.</title>
        <authorList>
            <person name="Siddiqi M.Z."/>
            <person name="Aslam Z."/>
            <person name="Im W.T."/>
        </authorList>
    </citation>
    <scope>NUCLEOTIDE SEQUENCE [LARGE SCALE GENOMIC DNA]</scope>
    <source>
        <strain evidence="5 6">Gsoil 809</strain>
    </source>
</reference>
<evidence type="ECO:0000259" key="4">
    <source>
        <dbReference type="Pfam" id="PF25919"/>
    </source>
</evidence>